<comment type="caution">
    <text evidence="3">The sequence shown here is derived from an EMBL/GenBank/DDBJ whole genome shotgun (WGS) entry which is preliminary data.</text>
</comment>
<reference evidence="4" key="1">
    <citation type="journal article" date="2019" name="Int. J. Syst. Evol. Microbiol.">
        <title>The Global Catalogue of Microorganisms (GCM) 10K type strain sequencing project: providing services to taxonomists for standard genome sequencing and annotation.</title>
        <authorList>
            <consortium name="The Broad Institute Genomics Platform"/>
            <consortium name="The Broad Institute Genome Sequencing Center for Infectious Disease"/>
            <person name="Wu L."/>
            <person name="Ma J."/>
        </authorList>
    </citation>
    <scope>NUCLEOTIDE SEQUENCE [LARGE SCALE GENOMIC DNA]</scope>
    <source>
        <strain evidence="4">JCM 13006</strain>
    </source>
</reference>
<evidence type="ECO:0000313" key="4">
    <source>
        <dbReference type="Proteomes" id="UP001501752"/>
    </source>
</evidence>
<sequence length="225" mass="24502">MSGIGASVFRAWPTRIGDIEVCPIQLPGRENRMRDPAYTSMEEFARDAADALGPCLDRPFAFFGHCFGARLGYGLAAELARRSAPLPQQLFASSCLAPHRGGYFGGGRNGPFTPETTDEEYLAELRYGAASRDEPEPPAELLALSIRVLRADTSLTCGYTPAGPGPTPLDITTISWTADTHTRPEEMDEWSAYGRVRQILLPGDDHTHRSAPDDLLRVIADGLPE</sequence>
<accession>A0ABP9D9Y1</accession>
<evidence type="ECO:0000259" key="2">
    <source>
        <dbReference type="Pfam" id="PF00975"/>
    </source>
</evidence>
<organism evidence="3 4">
    <name type="scientific">Kitasatospora terrestris</name>
    <dbReference type="NCBI Taxonomy" id="258051"/>
    <lineage>
        <taxon>Bacteria</taxon>
        <taxon>Bacillati</taxon>
        <taxon>Actinomycetota</taxon>
        <taxon>Actinomycetes</taxon>
        <taxon>Kitasatosporales</taxon>
        <taxon>Streptomycetaceae</taxon>
        <taxon>Kitasatospora</taxon>
    </lineage>
</organism>
<dbReference type="InterPro" id="IPR012223">
    <property type="entry name" value="TEII"/>
</dbReference>
<dbReference type="InterPro" id="IPR001031">
    <property type="entry name" value="Thioesterase"/>
</dbReference>
<dbReference type="PANTHER" id="PTHR11487:SF0">
    <property type="entry name" value="S-ACYL FATTY ACID SYNTHASE THIOESTERASE, MEDIUM CHAIN"/>
    <property type="match status" value="1"/>
</dbReference>
<proteinExistence type="inferred from homology"/>
<dbReference type="PANTHER" id="PTHR11487">
    <property type="entry name" value="THIOESTERASE"/>
    <property type="match status" value="1"/>
</dbReference>
<evidence type="ECO:0000256" key="1">
    <source>
        <dbReference type="ARBA" id="ARBA00007169"/>
    </source>
</evidence>
<dbReference type="Pfam" id="PF00975">
    <property type="entry name" value="Thioesterase"/>
    <property type="match status" value="1"/>
</dbReference>
<dbReference type="SUPFAM" id="SSF53474">
    <property type="entry name" value="alpha/beta-Hydrolases"/>
    <property type="match status" value="1"/>
</dbReference>
<keyword evidence="4" id="KW-1185">Reference proteome</keyword>
<dbReference type="Proteomes" id="UP001501752">
    <property type="component" value="Unassembled WGS sequence"/>
</dbReference>
<dbReference type="EMBL" id="BAABIS010000001">
    <property type="protein sequence ID" value="GAA4834661.1"/>
    <property type="molecule type" value="Genomic_DNA"/>
</dbReference>
<evidence type="ECO:0000313" key="3">
    <source>
        <dbReference type="EMBL" id="GAA4834661.1"/>
    </source>
</evidence>
<comment type="similarity">
    <text evidence="1">Belongs to the thioesterase family.</text>
</comment>
<dbReference type="InterPro" id="IPR029058">
    <property type="entry name" value="AB_hydrolase_fold"/>
</dbReference>
<protein>
    <submittedName>
        <fullName evidence="3">Thioesterase domain-containing protein</fullName>
    </submittedName>
</protein>
<feature type="domain" description="Thioesterase" evidence="2">
    <location>
        <begin position="2"/>
        <end position="188"/>
    </location>
</feature>
<gene>
    <name evidence="3" type="ORF">GCM10023235_06580</name>
</gene>
<name>A0ABP9D9Y1_9ACTN</name>
<dbReference type="Gene3D" id="3.40.50.1820">
    <property type="entry name" value="alpha/beta hydrolase"/>
    <property type="match status" value="1"/>
</dbReference>